<sequence length="701" mass="73307">MPQMEAAECGVACLAMVLAAHGRHVGLAELREACGVSRDGTSALAILRAGERYGLEAAGVRAEPADLRTLPTPAILHWGFDHFVVLERAGRRGAVLVDPASGRRRAGPAELDRAFTGAALVFEPGPGFARLRRPRPSLARYRAVLRESLPALAFLLLAAAALQVAGLVAPVSTRILLDHVILPRREPWLWGLGAALGAAGLASVLLTCLQGRVAATLHARMDDALMGAYLEHLLRLPWAFFARREPGDLLARAGSLAAVRAFLGGSLARVFLDGALLAAYAGLMVAYHPRLGLLVMGLGAAQAAASLLLRARTRQMAASEAAAAGREAGALLEALTAFETLKATGGGPRMVLRWTHRMAARVEAGLGRRRLELAAGAALDALAGAGAAAVFLLGGREVLAGRMTLGVFVAFLALQGLFLAPLGALLEAWGEVLQLGVHLRRLDDVLETAPEPTGPRDPGRLKGAIRLRDVGFRHAAGAAPVLRGISLDVRPGEKIALVGPSGAGKSTLARILLGLQVPTEGSVHFDGVDLRELDLAALRRQMGAVLQDDTVFDDTFRANVALGVDGAAPEALARAARLACVEGVILARAGGWSGRAGEGGAALSGGQRQRLCLARALAREPAILVLDEATSSLDLATEAEVHRNLAALGCTRILVAHRLATVRDADRILVLAEGRIVQEGAYGDLEARPGPFRDLVRAAHA</sequence>
<evidence type="ECO:0000256" key="5">
    <source>
        <dbReference type="ARBA" id="ARBA00022741"/>
    </source>
</evidence>
<dbReference type="InterPro" id="IPR005074">
    <property type="entry name" value="Peptidase_C39"/>
</dbReference>
<reference evidence="15" key="1">
    <citation type="journal article" date="2023" name="Int. J. Syst. Evol. Microbiol.">
        <title>Mesoterricola silvestris gen. nov., sp. nov., Mesoterricola sediminis sp. nov., Geothrix oryzae sp. nov., Geothrix edaphica sp. nov., Geothrix rubra sp. nov., and Geothrix limicola sp. nov., six novel members of Acidobacteriota isolated from soils.</title>
        <authorList>
            <person name="Itoh H."/>
            <person name="Sugisawa Y."/>
            <person name="Mise K."/>
            <person name="Xu Z."/>
            <person name="Kuniyasu M."/>
            <person name="Ushijima N."/>
            <person name="Kawano K."/>
            <person name="Kobayashi E."/>
            <person name="Shiratori Y."/>
            <person name="Masuda Y."/>
            <person name="Senoo K."/>
        </authorList>
    </citation>
    <scope>NUCLEOTIDE SEQUENCE</scope>
    <source>
        <strain evidence="15">W786</strain>
    </source>
</reference>
<feature type="transmembrane region" description="Helical" evidence="11">
    <location>
        <begin position="188"/>
        <end position="209"/>
    </location>
</feature>
<dbReference type="FunFam" id="3.40.50.300:FF:000299">
    <property type="entry name" value="ABC transporter ATP-binding protein/permease"/>
    <property type="match status" value="1"/>
</dbReference>
<protein>
    <submittedName>
        <fullName evidence="15">NHLP family bacteriocin export ABC transporter peptidase/permease/ATPase</fullName>
    </submittedName>
</protein>
<keyword evidence="3" id="KW-1003">Cell membrane</keyword>
<keyword evidence="5" id="KW-0547">Nucleotide-binding</keyword>
<evidence type="ECO:0000256" key="4">
    <source>
        <dbReference type="ARBA" id="ARBA00022692"/>
    </source>
</evidence>
<dbReference type="Pfam" id="PF03412">
    <property type="entry name" value="Peptidase_C39"/>
    <property type="match status" value="1"/>
</dbReference>
<dbReference type="Proteomes" id="UP001228113">
    <property type="component" value="Chromosome"/>
</dbReference>
<dbReference type="PROSITE" id="PS50929">
    <property type="entry name" value="ABC_TM1F"/>
    <property type="match status" value="1"/>
</dbReference>
<dbReference type="GO" id="GO:0005524">
    <property type="term" value="F:ATP binding"/>
    <property type="evidence" value="ECO:0007669"/>
    <property type="project" value="UniProtKB-KW"/>
</dbReference>
<feature type="domain" description="ABC transmembrane type-1" evidence="13">
    <location>
        <begin position="153"/>
        <end position="434"/>
    </location>
</feature>
<dbReference type="PANTHER" id="PTHR24221:SF654">
    <property type="entry name" value="ATP-BINDING CASSETTE SUB-FAMILY B MEMBER 6"/>
    <property type="match status" value="1"/>
</dbReference>
<evidence type="ECO:0000256" key="2">
    <source>
        <dbReference type="ARBA" id="ARBA00022448"/>
    </source>
</evidence>
<evidence type="ECO:0000256" key="11">
    <source>
        <dbReference type="SAM" id="Phobius"/>
    </source>
</evidence>
<evidence type="ECO:0000256" key="9">
    <source>
        <dbReference type="ARBA" id="ARBA00023136"/>
    </source>
</evidence>
<dbReference type="InterPro" id="IPR017871">
    <property type="entry name" value="ABC_transporter-like_CS"/>
</dbReference>
<keyword evidence="7" id="KW-0653">Protein transport</keyword>
<dbReference type="GO" id="GO:0043213">
    <property type="term" value="P:bacteriocin transport"/>
    <property type="evidence" value="ECO:0007669"/>
    <property type="project" value="UniProtKB-KW"/>
</dbReference>
<dbReference type="PROSITE" id="PS50990">
    <property type="entry name" value="PEPTIDASE_C39"/>
    <property type="match status" value="1"/>
</dbReference>
<dbReference type="PROSITE" id="PS00211">
    <property type="entry name" value="ABC_TRANSPORTER_1"/>
    <property type="match status" value="1"/>
</dbReference>
<dbReference type="SUPFAM" id="SSF52540">
    <property type="entry name" value="P-loop containing nucleoside triphosphate hydrolases"/>
    <property type="match status" value="1"/>
</dbReference>
<evidence type="ECO:0000313" key="16">
    <source>
        <dbReference type="Proteomes" id="UP001228113"/>
    </source>
</evidence>
<dbReference type="GO" id="GO:0034040">
    <property type="term" value="F:ATPase-coupled lipid transmembrane transporter activity"/>
    <property type="evidence" value="ECO:0007669"/>
    <property type="project" value="TreeGrafter"/>
</dbReference>
<evidence type="ECO:0000259" key="12">
    <source>
        <dbReference type="PROSITE" id="PS50893"/>
    </source>
</evidence>
<keyword evidence="9 11" id="KW-0472">Membrane</keyword>
<evidence type="ECO:0000256" key="6">
    <source>
        <dbReference type="ARBA" id="ARBA00022840"/>
    </source>
</evidence>
<proteinExistence type="predicted"/>
<dbReference type="InterPro" id="IPR039421">
    <property type="entry name" value="Type_1_exporter"/>
</dbReference>
<dbReference type="SMART" id="SM00382">
    <property type="entry name" value="AAA"/>
    <property type="match status" value="1"/>
</dbReference>
<organism evidence="15 16">
    <name type="scientific">Mesoterricola sediminis</name>
    <dbReference type="NCBI Taxonomy" id="2927980"/>
    <lineage>
        <taxon>Bacteria</taxon>
        <taxon>Pseudomonadati</taxon>
        <taxon>Acidobacteriota</taxon>
        <taxon>Holophagae</taxon>
        <taxon>Holophagales</taxon>
        <taxon>Holophagaceae</taxon>
        <taxon>Mesoterricola</taxon>
    </lineage>
</organism>
<dbReference type="Gene3D" id="1.20.1560.10">
    <property type="entry name" value="ABC transporter type 1, transmembrane domain"/>
    <property type="match status" value="1"/>
</dbReference>
<feature type="transmembrane region" description="Helical" evidence="11">
    <location>
        <begin position="405"/>
        <end position="426"/>
    </location>
</feature>
<dbReference type="CDD" id="cd03228">
    <property type="entry name" value="ABCC_MRP_Like"/>
    <property type="match status" value="1"/>
</dbReference>
<dbReference type="GO" id="GO:0140359">
    <property type="term" value="F:ABC-type transporter activity"/>
    <property type="evidence" value="ECO:0007669"/>
    <property type="project" value="InterPro"/>
</dbReference>
<feature type="domain" description="ABC transporter" evidence="12">
    <location>
        <begin position="465"/>
        <end position="698"/>
    </location>
</feature>
<accession>A0AA48H1U4</accession>
<dbReference type="PANTHER" id="PTHR24221">
    <property type="entry name" value="ATP-BINDING CASSETTE SUB-FAMILY B"/>
    <property type="match status" value="1"/>
</dbReference>
<feature type="transmembrane region" description="Helical" evidence="11">
    <location>
        <begin position="149"/>
        <end position="168"/>
    </location>
</feature>
<evidence type="ECO:0000256" key="1">
    <source>
        <dbReference type="ARBA" id="ARBA00004651"/>
    </source>
</evidence>
<evidence type="ECO:0000259" key="13">
    <source>
        <dbReference type="PROSITE" id="PS50929"/>
    </source>
</evidence>
<comment type="subcellular location">
    <subcellularLocation>
        <location evidence="1">Cell membrane</location>
        <topology evidence="1">Multi-pass membrane protein</topology>
    </subcellularLocation>
</comment>
<evidence type="ECO:0000256" key="7">
    <source>
        <dbReference type="ARBA" id="ARBA00022927"/>
    </source>
</evidence>
<gene>
    <name evidence="15" type="ORF">METESE_34080</name>
</gene>
<dbReference type="AlphaFoldDB" id="A0AA48H1U4"/>
<keyword evidence="10" id="KW-0080">Bacteriocin transport</keyword>
<dbReference type="InterPro" id="IPR003593">
    <property type="entry name" value="AAA+_ATPase"/>
</dbReference>
<dbReference type="GO" id="GO:0015031">
    <property type="term" value="P:protein transport"/>
    <property type="evidence" value="ECO:0007669"/>
    <property type="project" value="UniProtKB-KW"/>
</dbReference>
<keyword evidence="2" id="KW-0813">Transport</keyword>
<dbReference type="InterPro" id="IPR027417">
    <property type="entry name" value="P-loop_NTPase"/>
</dbReference>
<dbReference type="Pfam" id="PF00664">
    <property type="entry name" value="ABC_membrane"/>
    <property type="match status" value="1"/>
</dbReference>
<dbReference type="Gene3D" id="3.40.50.300">
    <property type="entry name" value="P-loop containing nucleotide triphosphate hydrolases"/>
    <property type="match status" value="1"/>
</dbReference>
<dbReference type="GO" id="GO:0006508">
    <property type="term" value="P:proteolysis"/>
    <property type="evidence" value="ECO:0007669"/>
    <property type="project" value="InterPro"/>
</dbReference>
<feature type="transmembrane region" description="Helical" evidence="11">
    <location>
        <begin position="270"/>
        <end position="287"/>
    </location>
</feature>
<dbReference type="SUPFAM" id="SSF90123">
    <property type="entry name" value="ABC transporter transmembrane region"/>
    <property type="match status" value="1"/>
</dbReference>
<feature type="transmembrane region" description="Helical" evidence="11">
    <location>
        <begin position="371"/>
        <end position="393"/>
    </location>
</feature>
<evidence type="ECO:0000259" key="14">
    <source>
        <dbReference type="PROSITE" id="PS50990"/>
    </source>
</evidence>
<dbReference type="InterPro" id="IPR003439">
    <property type="entry name" value="ABC_transporter-like_ATP-bd"/>
</dbReference>
<dbReference type="InterPro" id="IPR036640">
    <property type="entry name" value="ABC1_TM_sf"/>
</dbReference>
<dbReference type="InterPro" id="IPR011527">
    <property type="entry name" value="ABC1_TM_dom"/>
</dbReference>
<dbReference type="KEGG" id="msea:METESE_34080"/>
<dbReference type="GO" id="GO:0016887">
    <property type="term" value="F:ATP hydrolysis activity"/>
    <property type="evidence" value="ECO:0007669"/>
    <property type="project" value="InterPro"/>
</dbReference>
<keyword evidence="6" id="KW-0067">ATP-binding</keyword>
<evidence type="ECO:0000256" key="8">
    <source>
        <dbReference type="ARBA" id="ARBA00022989"/>
    </source>
</evidence>
<evidence type="ECO:0000256" key="3">
    <source>
        <dbReference type="ARBA" id="ARBA00022475"/>
    </source>
</evidence>
<dbReference type="EMBL" id="AP027081">
    <property type="protein sequence ID" value="BDU78450.1"/>
    <property type="molecule type" value="Genomic_DNA"/>
</dbReference>
<evidence type="ECO:0000256" key="10">
    <source>
        <dbReference type="ARBA" id="ARBA00043264"/>
    </source>
</evidence>
<dbReference type="GO" id="GO:0008233">
    <property type="term" value="F:peptidase activity"/>
    <property type="evidence" value="ECO:0007669"/>
    <property type="project" value="InterPro"/>
</dbReference>
<dbReference type="GO" id="GO:0005886">
    <property type="term" value="C:plasma membrane"/>
    <property type="evidence" value="ECO:0007669"/>
    <property type="project" value="UniProtKB-SubCell"/>
</dbReference>
<dbReference type="Pfam" id="PF00005">
    <property type="entry name" value="ABC_tran"/>
    <property type="match status" value="1"/>
</dbReference>
<evidence type="ECO:0000313" key="15">
    <source>
        <dbReference type="EMBL" id="BDU78450.1"/>
    </source>
</evidence>
<feature type="domain" description="Peptidase C39" evidence="14">
    <location>
        <begin position="3"/>
        <end position="122"/>
    </location>
</feature>
<keyword evidence="8 11" id="KW-1133">Transmembrane helix</keyword>
<dbReference type="PROSITE" id="PS50893">
    <property type="entry name" value="ABC_TRANSPORTER_2"/>
    <property type="match status" value="1"/>
</dbReference>
<name>A0AA48H1U4_9BACT</name>
<keyword evidence="16" id="KW-1185">Reference proteome</keyword>
<dbReference type="Gene3D" id="3.90.70.10">
    <property type="entry name" value="Cysteine proteinases"/>
    <property type="match status" value="1"/>
</dbReference>
<keyword evidence="4 11" id="KW-0812">Transmembrane</keyword>